<evidence type="ECO:0000313" key="6">
    <source>
        <dbReference type="RefSeq" id="XP_026520009.1"/>
    </source>
</evidence>
<keyword evidence="2 6" id="KW-0436">Ligase</keyword>
<keyword evidence="5" id="KW-1185">Reference proteome</keyword>
<dbReference type="Pfam" id="PF02237">
    <property type="entry name" value="BPL_C"/>
    <property type="match status" value="1"/>
</dbReference>
<dbReference type="GeneID" id="113409904"/>
<dbReference type="Gene3D" id="3.30.930.10">
    <property type="entry name" value="Bira Bifunctional Protein, Domain 2"/>
    <property type="match status" value="1"/>
</dbReference>
<feature type="domain" description="BPL/LPL catalytic" evidence="4">
    <location>
        <begin position="647"/>
        <end position="845"/>
    </location>
</feature>
<dbReference type="InterPro" id="IPR045864">
    <property type="entry name" value="aa-tRNA-synth_II/BPL/LPL"/>
</dbReference>
<dbReference type="NCBIfam" id="TIGR00121">
    <property type="entry name" value="birA_ligase"/>
    <property type="match status" value="1"/>
</dbReference>
<feature type="chain" id="PRO_5026791136" evidence="3">
    <location>
        <begin position="20"/>
        <end position="918"/>
    </location>
</feature>
<evidence type="ECO:0000256" key="3">
    <source>
        <dbReference type="SAM" id="SignalP"/>
    </source>
</evidence>
<feature type="signal peptide" evidence="3">
    <location>
        <begin position="1"/>
        <end position="19"/>
    </location>
</feature>
<evidence type="ECO:0000259" key="4">
    <source>
        <dbReference type="PROSITE" id="PS51733"/>
    </source>
</evidence>
<name>A0A6J1TWL7_9SAUR</name>
<dbReference type="GO" id="GO:0005737">
    <property type="term" value="C:cytoplasm"/>
    <property type="evidence" value="ECO:0007669"/>
    <property type="project" value="TreeGrafter"/>
</dbReference>
<protein>
    <submittedName>
        <fullName evidence="6">Biotin--protein ligase</fullName>
    </submittedName>
</protein>
<sequence>MLITLCYLYLWARWGPYSAGLIRRTVRRLYRTRCSFTFCSSSGCGGSSSSSSSSSFGCTRFTLHQQIPHLPLCKQEAAGLSDEIICLRVGDKVFFTGETQSLDDLNKWTLFIVSHFSYLEQVVEDEHITFVTEGIFIQTSSSQAVSCSAKKIVKWSDFCSPLAFKTGKPYILFAEASIDNFSSLGIAFLEDRLQMDNGMVPQKIVSVNLKKSALKELKLAPGTKEEEKTGQIQTSELSQDSLFENIDKSHVETADCAGSGDQEMHQEKCRLQKTNGYHEELEQLSEKEGDASEHHHLHLSSCHECLELENSTIESVKFASAENIPDLPDDYNGSVEEVSGNCITGNMQRENLTGKPPNILIYLGSDSKKVKFEEIKSVIMDCVDINAYTIYQLLEKQVLTVPWIDNALLLIIAESEPISGAVSKQFLAFMSKGGKILGLSSTFTFGGVKIKSKNEIMDKIQTLVFSKDKNNEIKLNALASGKNFEVDISEKLNPMKTLGYFDNPDKDMMIVHLSYGSNGGEAILSQAHLEVNIRSLCRPKNDFDLLKISNIRRYDVLVEILKLLGLSCELSTIPSLTPLYLLSSDKVLHNTFLEWLRRNMITEGLITSSKVSLKFVSSCTENMEITPLLIPVVTDTEAFSSENFSFERYKQNLDTRILGKIVLFSEVTSTTMNLLDGLMYKLPQEMGLIAIAVQQIQGKGRGGNTWLSPVGTALSTLLVIIPLSSKLGQRIPFIQHLVSLAIVEAVRSIPGYQEIDLRLKWPNDIYYSDLIKLGGVLVNSTLTGDTFHILIGFGFNVNNSNPTVCINDLIMEHNKTMNTTLEPLNADCLIARSVTILENLINIFQEKGPNGILPMYYKYWVHSGKQVRLRNDEGPLVWIVGIDDSGFLQVYEEGKDVITVHPDGNSFDMLRNLIIPKQ</sequence>
<dbReference type="PANTHER" id="PTHR12835:SF5">
    <property type="entry name" value="BIOTIN--PROTEIN LIGASE"/>
    <property type="match status" value="1"/>
</dbReference>
<dbReference type="CTD" id="3141"/>
<dbReference type="GO" id="GO:0004077">
    <property type="term" value="F:biotin--[biotin carboxyl-carrier protein] ligase activity"/>
    <property type="evidence" value="ECO:0007669"/>
    <property type="project" value="InterPro"/>
</dbReference>
<keyword evidence="3" id="KW-0732">Signal</keyword>
<dbReference type="RefSeq" id="XP_026520009.1">
    <property type="nucleotide sequence ID" value="XM_026664224.1"/>
</dbReference>
<dbReference type="Pfam" id="PF03099">
    <property type="entry name" value="BPL_LplA_LipB"/>
    <property type="match status" value="1"/>
</dbReference>
<dbReference type="SUPFAM" id="SSF55681">
    <property type="entry name" value="Class II aaRS and biotin synthetases"/>
    <property type="match status" value="1"/>
</dbReference>
<comment type="similarity">
    <text evidence="1">Belongs to the biotin--protein ligase family.</text>
</comment>
<dbReference type="PANTHER" id="PTHR12835">
    <property type="entry name" value="BIOTIN PROTEIN LIGASE"/>
    <property type="match status" value="1"/>
</dbReference>
<dbReference type="KEGG" id="nss:113409904"/>
<evidence type="ECO:0000313" key="5">
    <source>
        <dbReference type="Proteomes" id="UP000504612"/>
    </source>
</evidence>
<accession>A0A6J1TWL7</accession>
<gene>
    <name evidence="6" type="primary">HLCS</name>
</gene>
<dbReference type="CDD" id="cd16442">
    <property type="entry name" value="BPL"/>
    <property type="match status" value="1"/>
</dbReference>
<proteinExistence type="inferred from homology"/>
<dbReference type="InterPro" id="IPR004408">
    <property type="entry name" value="Biotin_CoA_COase_ligase"/>
</dbReference>
<dbReference type="InterPro" id="IPR003142">
    <property type="entry name" value="BPL_C"/>
</dbReference>
<reference evidence="6" key="1">
    <citation type="submission" date="2025-08" db="UniProtKB">
        <authorList>
            <consortium name="RefSeq"/>
        </authorList>
    </citation>
    <scope>IDENTIFICATION</scope>
</reference>
<dbReference type="InterPro" id="IPR004143">
    <property type="entry name" value="BPL_LPL_catalytic"/>
</dbReference>
<dbReference type="PROSITE" id="PS51733">
    <property type="entry name" value="BPL_LPL_CATALYTIC"/>
    <property type="match status" value="1"/>
</dbReference>
<evidence type="ECO:0000256" key="2">
    <source>
        <dbReference type="ARBA" id="ARBA00022598"/>
    </source>
</evidence>
<organism evidence="5 6">
    <name type="scientific">Notechis scutatus</name>
    <name type="common">mainland tiger snake</name>
    <dbReference type="NCBI Taxonomy" id="8663"/>
    <lineage>
        <taxon>Eukaryota</taxon>
        <taxon>Metazoa</taxon>
        <taxon>Chordata</taxon>
        <taxon>Craniata</taxon>
        <taxon>Vertebrata</taxon>
        <taxon>Euteleostomi</taxon>
        <taxon>Lepidosauria</taxon>
        <taxon>Squamata</taxon>
        <taxon>Bifurcata</taxon>
        <taxon>Unidentata</taxon>
        <taxon>Episquamata</taxon>
        <taxon>Toxicofera</taxon>
        <taxon>Serpentes</taxon>
        <taxon>Colubroidea</taxon>
        <taxon>Elapidae</taxon>
        <taxon>Hydrophiinae</taxon>
        <taxon>Notechis</taxon>
    </lineage>
</organism>
<evidence type="ECO:0000256" key="1">
    <source>
        <dbReference type="ARBA" id="ARBA00009934"/>
    </source>
</evidence>
<dbReference type="AlphaFoldDB" id="A0A6J1TWL7"/>
<dbReference type="Proteomes" id="UP000504612">
    <property type="component" value="Unplaced"/>
</dbReference>